<dbReference type="InterPro" id="IPR015424">
    <property type="entry name" value="PyrdxlP-dep_Trfase"/>
</dbReference>
<dbReference type="GO" id="GO:0051536">
    <property type="term" value="F:iron-sulfur cluster binding"/>
    <property type="evidence" value="ECO:0007669"/>
    <property type="project" value="UniProtKB-KW"/>
</dbReference>
<keyword evidence="13" id="KW-1185">Reference proteome</keyword>
<dbReference type="GO" id="GO:0046872">
    <property type="term" value="F:metal ion binding"/>
    <property type="evidence" value="ECO:0007669"/>
    <property type="project" value="UniProtKB-KW"/>
</dbReference>
<dbReference type="EMBL" id="RXHU01000054">
    <property type="protein sequence ID" value="RTE08295.1"/>
    <property type="molecule type" value="Genomic_DNA"/>
</dbReference>
<keyword evidence="4" id="KW-0808">Transferase</keyword>
<keyword evidence="7" id="KW-0408">Iron</keyword>
<evidence type="ECO:0000256" key="7">
    <source>
        <dbReference type="ARBA" id="ARBA00023004"/>
    </source>
</evidence>
<evidence type="ECO:0000256" key="8">
    <source>
        <dbReference type="ARBA" id="ARBA00023014"/>
    </source>
</evidence>
<reference evidence="12 13" key="1">
    <citation type="submission" date="2018-12" db="EMBL/GenBank/DDBJ databases">
        <title>Bacillus ochoae sp. nov., Paenibacillus whitsoniae sp. nov., Paenibacillus spiritus sp. nov. Isolated from the Mars Exploration Rover during spacecraft assembly.</title>
        <authorList>
            <person name="Seuylemezian A."/>
            <person name="Vaishampayan P."/>
        </authorList>
    </citation>
    <scope>NUCLEOTIDE SEQUENCE [LARGE SCALE GENOMIC DNA]</scope>
    <source>
        <strain evidence="12 13">MER 54</strain>
    </source>
</reference>
<dbReference type="InterPro" id="IPR016454">
    <property type="entry name" value="Cysteine_dSase"/>
</dbReference>
<dbReference type="Gene3D" id="3.90.1150.10">
    <property type="entry name" value="Aspartate Aminotransferase, domain 1"/>
    <property type="match status" value="1"/>
</dbReference>
<evidence type="ECO:0000256" key="5">
    <source>
        <dbReference type="ARBA" id="ARBA00022723"/>
    </source>
</evidence>
<evidence type="ECO:0000256" key="9">
    <source>
        <dbReference type="ARBA" id="ARBA00050776"/>
    </source>
</evidence>
<evidence type="ECO:0000256" key="3">
    <source>
        <dbReference type="ARBA" id="ARBA00012239"/>
    </source>
</evidence>
<evidence type="ECO:0000256" key="10">
    <source>
        <dbReference type="RuleBase" id="RU004504"/>
    </source>
</evidence>
<dbReference type="EC" id="2.8.1.7" evidence="3"/>
<dbReference type="RefSeq" id="WP_126142596.1">
    <property type="nucleotide sequence ID" value="NZ_RXHU01000054.1"/>
</dbReference>
<gene>
    <name evidence="12" type="ORF">EJQ19_17875</name>
</gene>
<sequence length="385" mass="41345">MNPIYLDHAATTPVHRDVWEAMLPFYTENYGNPSSTHSFGRASRTALNRFRDAMAKSLGCLPAELIYTSGGTESNNMAIFGIVQAAEASSSGKKHIITSAIEHHAVLHPCERLERLGYEVTYVPVDASGRVTAREVEAAIRPDTALISMMYVNNEIGTAQPIEAIGQLARERSIPFHVDAVQALGKLPIQLSELPVDLMSFSAHKIYGPKGIGALYVSRATKLLPYLLGGSQERKRRAGTENVGAIAGFAKAVELLLPQQAQVSAHAAQLRGLLLQQLERQLGADGFVVNGDPQMAVPHIVNISFPGVSTESLLMNLDLEGVAAASGSACTSGSLEISHVLKAMKLPENVTHSAVRFSFGMGNSKEQIETAAQKIATIVARLRIT</sequence>
<keyword evidence="6" id="KW-0663">Pyridoxal phosphate</keyword>
<dbReference type="Pfam" id="PF00266">
    <property type="entry name" value="Aminotran_5"/>
    <property type="match status" value="1"/>
</dbReference>
<dbReference type="PANTHER" id="PTHR11601:SF34">
    <property type="entry name" value="CYSTEINE DESULFURASE"/>
    <property type="match status" value="1"/>
</dbReference>
<evidence type="ECO:0000259" key="11">
    <source>
        <dbReference type="Pfam" id="PF00266"/>
    </source>
</evidence>
<dbReference type="AlphaFoldDB" id="A0A430JBA5"/>
<proteinExistence type="inferred from homology"/>
<comment type="caution">
    <text evidence="12">The sequence shown here is derived from an EMBL/GenBank/DDBJ whole genome shotgun (WGS) entry which is preliminary data.</text>
</comment>
<name>A0A430JBA5_9BACL</name>
<dbReference type="Gene3D" id="3.40.640.10">
    <property type="entry name" value="Type I PLP-dependent aspartate aminotransferase-like (Major domain)"/>
    <property type="match status" value="1"/>
</dbReference>
<evidence type="ECO:0000256" key="6">
    <source>
        <dbReference type="ARBA" id="ARBA00022898"/>
    </source>
</evidence>
<evidence type="ECO:0000256" key="4">
    <source>
        <dbReference type="ARBA" id="ARBA00022679"/>
    </source>
</evidence>
<comment type="catalytic activity">
    <reaction evidence="9">
        <text>(sulfur carrier)-H + L-cysteine = (sulfur carrier)-SH + L-alanine</text>
        <dbReference type="Rhea" id="RHEA:43892"/>
        <dbReference type="Rhea" id="RHEA-COMP:14737"/>
        <dbReference type="Rhea" id="RHEA-COMP:14739"/>
        <dbReference type="ChEBI" id="CHEBI:29917"/>
        <dbReference type="ChEBI" id="CHEBI:35235"/>
        <dbReference type="ChEBI" id="CHEBI:57972"/>
        <dbReference type="ChEBI" id="CHEBI:64428"/>
        <dbReference type="EC" id="2.8.1.7"/>
    </reaction>
</comment>
<dbReference type="SUPFAM" id="SSF53383">
    <property type="entry name" value="PLP-dependent transferases"/>
    <property type="match status" value="1"/>
</dbReference>
<dbReference type="PROSITE" id="PS00595">
    <property type="entry name" value="AA_TRANSFER_CLASS_5"/>
    <property type="match status" value="1"/>
</dbReference>
<dbReference type="OrthoDB" id="9808002at2"/>
<dbReference type="InterPro" id="IPR000192">
    <property type="entry name" value="Aminotrans_V_dom"/>
</dbReference>
<dbReference type="FunFam" id="3.40.640.10:FF:000084">
    <property type="entry name" value="IscS-like cysteine desulfurase"/>
    <property type="match status" value="1"/>
</dbReference>
<dbReference type="PANTHER" id="PTHR11601">
    <property type="entry name" value="CYSTEINE DESULFURYLASE FAMILY MEMBER"/>
    <property type="match status" value="1"/>
</dbReference>
<evidence type="ECO:0000313" key="12">
    <source>
        <dbReference type="EMBL" id="RTE08295.1"/>
    </source>
</evidence>
<protein>
    <recommendedName>
        <fullName evidence="3">cysteine desulfurase</fullName>
        <ecNumber evidence="3">2.8.1.7</ecNumber>
    </recommendedName>
</protein>
<keyword evidence="8" id="KW-0411">Iron-sulfur</keyword>
<evidence type="ECO:0000256" key="1">
    <source>
        <dbReference type="ARBA" id="ARBA00001933"/>
    </source>
</evidence>
<dbReference type="InterPro" id="IPR015421">
    <property type="entry name" value="PyrdxlP-dep_Trfase_major"/>
</dbReference>
<dbReference type="Gene3D" id="1.10.260.50">
    <property type="match status" value="1"/>
</dbReference>
<comment type="similarity">
    <text evidence="2">Belongs to the class-V pyridoxal-phosphate-dependent aminotransferase family. NifS/IscS subfamily.</text>
</comment>
<keyword evidence="5" id="KW-0479">Metal-binding</keyword>
<dbReference type="Proteomes" id="UP000276128">
    <property type="component" value="Unassembled WGS sequence"/>
</dbReference>
<comment type="cofactor">
    <cofactor evidence="1 10">
        <name>pyridoxal 5'-phosphate</name>
        <dbReference type="ChEBI" id="CHEBI:597326"/>
    </cofactor>
</comment>
<accession>A0A430JBA5</accession>
<dbReference type="PIRSF" id="PIRSF005572">
    <property type="entry name" value="NifS"/>
    <property type="match status" value="1"/>
</dbReference>
<dbReference type="GO" id="GO:0031071">
    <property type="term" value="F:cysteine desulfurase activity"/>
    <property type="evidence" value="ECO:0007669"/>
    <property type="project" value="UniProtKB-EC"/>
</dbReference>
<evidence type="ECO:0000313" key="13">
    <source>
        <dbReference type="Proteomes" id="UP000276128"/>
    </source>
</evidence>
<dbReference type="InterPro" id="IPR015422">
    <property type="entry name" value="PyrdxlP-dep_Trfase_small"/>
</dbReference>
<organism evidence="12 13">
    <name type="scientific">Paenibacillus whitsoniae</name>
    <dbReference type="NCBI Taxonomy" id="2496558"/>
    <lineage>
        <taxon>Bacteria</taxon>
        <taxon>Bacillati</taxon>
        <taxon>Bacillota</taxon>
        <taxon>Bacilli</taxon>
        <taxon>Bacillales</taxon>
        <taxon>Paenibacillaceae</taxon>
        <taxon>Paenibacillus</taxon>
    </lineage>
</organism>
<dbReference type="InterPro" id="IPR020578">
    <property type="entry name" value="Aminotrans_V_PyrdxlP_BS"/>
</dbReference>
<feature type="domain" description="Aminotransferase class V" evidence="11">
    <location>
        <begin position="4"/>
        <end position="369"/>
    </location>
</feature>
<evidence type="ECO:0000256" key="2">
    <source>
        <dbReference type="ARBA" id="ARBA00006490"/>
    </source>
</evidence>